<comment type="caution">
    <text evidence="2">The sequence shown here is derived from an EMBL/GenBank/DDBJ whole genome shotgun (WGS) entry which is preliminary data.</text>
</comment>
<feature type="domain" description="Conserved hypothetical protein CHP02391" evidence="1">
    <location>
        <begin position="122"/>
        <end position="236"/>
    </location>
</feature>
<reference evidence="3" key="1">
    <citation type="submission" date="2017-09" db="EMBL/GenBank/DDBJ databases">
        <title>Depth-based differentiation of microbial function through sediment-hosted aquifers and enrichment of novel symbionts in the deep terrestrial subsurface.</title>
        <authorList>
            <person name="Probst A.J."/>
            <person name="Ladd B."/>
            <person name="Jarett J.K."/>
            <person name="Geller-Mcgrath D.E."/>
            <person name="Sieber C.M.K."/>
            <person name="Emerson J.B."/>
            <person name="Anantharaman K."/>
            <person name="Thomas B.C."/>
            <person name="Malmstrom R."/>
            <person name="Stieglmeier M."/>
            <person name="Klingl A."/>
            <person name="Woyke T."/>
            <person name="Ryan C.M."/>
            <person name="Banfield J.F."/>
        </authorList>
    </citation>
    <scope>NUCLEOTIDE SEQUENCE [LARGE SCALE GENOMIC DNA]</scope>
</reference>
<protein>
    <submittedName>
        <fullName evidence="2">TIGR02391 family protein</fullName>
    </submittedName>
</protein>
<dbReference type="EMBL" id="PFEL01000007">
    <property type="protein sequence ID" value="PJE69376.1"/>
    <property type="molecule type" value="Genomic_DNA"/>
</dbReference>
<sequence length="243" mass="27704">MNTLYKKIYPPAETILDMEPEELAPLVLKHLSESGQQKLNMHNFSLGTDTDFIKWAGDDHRQRQEVLQRLIVAWRWLERELFIAPQPGNVNWAFITPRGKEVLESQDFETYKKGHLLPSEGLDLVLVRKVKQAFIRGDYDTAIFQAFKEVEVQVRKKAGLSNSNIGVALMRTAFNPDNGPLTDKNTDKGERVARMELFASAIGTYKNPSSHREVDFADPKEAADIIHIANQLLRILKSIFNNS</sequence>
<gene>
    <name evidence="2" type="ORF">COU96_00090</name>
</gene>
<dbReference type="NCBIfam" id="TIGR02391">
    <property type="entry name" value="hypoth_ymh"/>
    <property type="match status" value="1"/>
</dbReference>
<name>A0A2M8L6F0_9BACT</name>
<dbReference type="AlphaFoldDB" id="A0A2M8L6F0"/>
<dbReference type="Pfam" id="PF09509">
    <property type="entry name" value="Hypoth_Ymh"/>
    <property type="match status" value="1"/>
</dbReference>
<evidence type="ECO:0000313" key="2">
    <source>
        <dbReference type="EMBL" id="PJE69376.1"/>
    </source>
</evidence>
<organism evidence="2 3">
    <name type="scientific">Candidatus Shapirobacteria bacterium CG10_big_fil_rev_8_21_14_0_10_38_14</name>
    <dbReference type="NCBI Taxonomy" id="1974483"/>
    <lineage>
        <taxon>Bacteria</taxon>
        <taxon>Candidatus Shapironibacteriota</taxon>
    </lineage>
</organism>
<evidence type="ECO:0000313" key="3">
    <source>
        <dbReference type="Proteomes" id="UP000229500"/>
    </source>
</evidence>
<accession>A0A2M8L6F0</accession>
<dbReference type="Proteomes" id="UP000229500">
    <property type="component" value="Unassembled WGS sequence"/>
</dbReference>
<dbReference type="InterPro" id="IPR012654">
    <property type="entry name" value="CHP02391"/>
</dbReference>
<evidence type="ECO:0000259" key="1">
    <source>
        <dbReference type="Pfam" id="PF09509"/>
    </source>
</evidence>
<proteinExistence type="predicted"/>